<feature type="signal peptide" evidence="1">
    <location>
        <begin position="1"/>
        <end position="26"/>
    </location>
</feature>
<reference evidence="3" key="1">
    <citation type="journal article" date="2024" name="IScience">
        <title>Strigolactones Initiate the Formation of Haustorium-like Structures in Castilleja.</title>
        <authorList>
            <person name="Buerger M."/>
            <person name="Peterson D."/>
            <person name="Chory J."/>
        </authorList>
    </citation>
    <scope>NUCLEOTIDE SEQUENCE [LARGE SCALE GENOMIC DNA]</scope>
</reference>
<dbReference type="EMBL" id="JAVIJP010000019">
    <property type="protein sequence ID" value="KAL3638301.1"/>
    <property type="molecule type" value="Genomic_DNA"/>
</dbReference>
<comment type="caution">
    <text evidence="2">The sequence shown here is derived from an EMBL/GenBank/DDBJ whole genome shotgun (WGS) entry which is preliminary data.</text>
</comment>
<accession>A0ABD3D7L3</accession>
<gene>
    <name evidence="2" type="ORF">CASFOL_017672</name>
</gene>
<organism evidence="2 3">
    <name type="scientific">Castilleja foliolosa</name>
    <dbReference type="NCBI Taxonomy" id="1961234"/>
    <lineage>
        <taxon>Eukaryota</taxon>
        <taxon>Viridiplantae</taxon>
        <taxon>Streptophyta</taxon>
        <taxon>Embryophyta</taxon>
        <taxon>Tracheophyta</taxon>
        <taxon>Spermatophyta</taxon>
        <taxon>Magnoliopsida</taxon>
        <taxon>eudicotyledons</taxon>
        <taxon>Gunneridae</taxon>
        <taxon>Pentapetalae</taxon>
        <taxon>asterids</taxon>
        <taxon>lamiids</taxon>
        <taxon>Lamiales</taxon>
        <taxon>Orobanchaceae</taxon>
        <taxon>Pedicularideae</taxon>
        <taxon>Castillejinae</taxon>
        <taxon>Castilleja</taxon>
    </lineage>
</organism>
<evidence type="ECO:0000313" key="3">
    <source>
        <dbReference type="Proteomes" id="UP001632038"/>
    </source>
</evidence>
<evidence type="ECO:0000313" key="2">
    <source>
        <dbReference type="EMBL" id="KAL3638301.1"/>
    </source>
</evidence>
<keyword evidence="3" id="KW-1185">Reference proteome</keyword>
<evidence type="ECO:0000256" key="1">
    <source>
        <dbReference type="SAM" id="SignalP"/>
    </source>
</evidence>
<protein>
    <submittedName>
        <fullName evidence="2">Uncharacterized protein</fullName>
    </submittedName>
</protein>
<dbReference type="AlphaFoldDB" id="A0ABD3D7L3"/>
<keyword evidence="1" id="KW-0732">Signal</keyword>
<dbReference type="Proteomes" id="UP001632038">
    <property type="component" value="Unassembled WGS sequence"/>
</dbReference>
<feature type="chain" id="PRO_5044851237" evidence="1">
    <location>
        <begin position="27"/>
        <end position="163"/>
    </location>
</feature>
<proteinExistence type="predicted"/>
<sequence length="163" mass="17481">MALTRCFMFALVLIVLNFSYIANARALSKNSILLNEDDSTKMDPSYLGDEKIPPEVLCSLLGGCDQKSMETSKSTNHISTQDVSSKIESRAVEPRNFGDAKIPPEVLCSLLGGCEKSIKTSKSANHHVAGNSNGIKDSTIVSHNHLGDEKLPISVLCSLLGGC</sequence>
<name>A0ABD3D7L3_9LAMI</name>